<dbReference type="GO" id="GO:0019369">
    <property type="term" value="P:arachidonate metabolic process"/>
    <property type="evidence" value="ECO:0007669"/>
    <property type="project" value="TreeGrafter"/>
</dbReference>
<protein>
    <submittedName>
        <fullName evidence="6">Patatin group M-2</fullName>
    </submittedName>
</protein>
<evidence type="ECO:0000256" key="4">
    <source>
        <dbReference type="PROSITE-ProRule" id="PRU01161"/>
    </source>
</evidence>
<comment type="caution">
    <text evidence="6">The sequence shown here is derived from an EMBL/GenBank/DDBJ whole genome shotgun (WGS) entry which is preliminary data.</text>
</comment>
<gene>
    <name evidence="6" type="primary">PATM2</name>
    <name evidence="6" type="ORF">DIS24_g9790</name>
</gene>
<organism evidence="6 7">
    <name type="scientific">Lasiodiplodia hormozganensis</name>
    <dbReference type="NCBI Taxonomy" id="869390"/>
    <lineage>
        <taxon>Eukaryota</taxon>
        <taxon>Fungi</taxon>
        <taxon>Dikarya</taxon>
        <taxon>Ascomycota</taxon>
        <taxon>Pezizomycotina</taxon>
        <taxon>Dothideomycetes</taxon>
        <taxon>Dothideomycetes incertae sedis</taxon>
        <taxon>Botryosphaeriales</taxon>
        <taxon>Botryosphaeriaceae</taxon>
        <taxon>Lasiodiplodia</taxon>
    </lineage>
</organism>
<dbReference type="InterPro" id="IPR016035">
    <property type="entry name" value="Acyl_Trfase/lysoPLipase"/>
</dbReference>
<dbReference type="SUPFAM" id="SSF52151">
    <property type="entry name" value="FabD/lysophospholipase-like"/>
    <property type="match status" value="1"/>
</dbReference>
<dbReference type="GO" id="GO:0046486">
    <property type="term" value="P:glycerolipid metabolic process"/>
    <property type="evidence" value="ECO:0007669"/>
    <property type="project" value="UniProtKB-ARBA"/>
</dbReference>
<sequence length="348" mass="37837">MAAPLLSSNQTAVGGSEKELCLLSLDGGGVRGLSSLLILKRLMEAIDPVNPPKPCDCFDMIGGTSTGGLIALLLGRLRLTVDECISVYSELSPKIFTHLHHRVNLANGKTQGRFDHQALEDGVKSTLAQYHKEPDTLLKEPESIGCKTFVCATSQQTGGTVVLSSYLNERRGTDMLNVAKIWEAARATSAATTFFEPITINDEGFVDGATGANNPVKFLLSEARDIWGEPDGHLEDNIKCLVSIGTGIPSLTPFGPSLKQVGKALKAIATNTEQEADIFRKEHTKLFQSGKAFRFNVNRGLESIGLEEESKWGAIKAATREYVQSEETHIQIKTCALNLKERECMLFN</sequence>
<dbReference type="AlphaFoldDB" id="A0AA39XTM0"/>
<dbReference type="EMBL" id="JAUJDW010000092">
    <property type="protein sequence ID" value="KAK0640003.1"/>
    <property type="molecule type" value="Genomic_DNA"/>
</dbReference>
<dbReference type="PANTHER" id="PTHR24185">
    <property type="entry name" value="CALCIUM-INDEPENDENT PHOSPHOLIPASE A2-GAMMA"/>
    <property type="match status" value="1"/>
</dbReference>
<evidence type="ECO:0000256" key="2">
    <source>
        <dbReference type="ARBA" id="ARBA00022963"/>
    </source>
</evidence>
<dbReference type="GO" id="GO:0016042">
    <property type="term" value="P:lipid catabolic process"/>
    <property type="evidence" value="ECO:0007669"/>
    <property type="project" value="UniProtKB-UniRule"/>
</dbReference>
<keyword evidence="3 4" id="KW-0443">Lipid metabolism</keyword>
<keyword evidence="7" id="KW-1185">Reference proteome</keyword>
<dbReference type="GO" id="GO:0016020">
    <property type="term" value="C:membrane"/>
    <property type="evidence" value="ECO:0007669"/>
    <property type="project" value="TreeGrafter"/>
</dbReference>
<feature type="short sequence motif" description="GXSXG" evidence="4">
    <location>
        <begin position="63"/>
        <end position="67"/>
    </location>
</feature>
<feature type="active site" description="Proton acceptor" evidence="4">
    <location>
        <position position="207"/>
    </location>
</feature>
<evidence type="ECO:0000256" key="1">
    <source>
        <dbReference type="ARBA" id="ARBA00022801"/>
    </source>
</evidence>
<feature type="short sequence motif" description="GXGXXG" evidence="4">
    <location>
        <begin position="27"/>
        <end position="32"/>
    </location>
</feature>
<feature type="domain" description="PNPLA" evidence="5">
    <location>
        <begin position="23"/>
        <end position="220"/>
    </location>
</feature>
<feature type="short sequence motif" description="DGA/G" evidence="4">
    <location>
        <begin position="207"/>
        <end position="209"/>
    </location>
</feature>
<dbReference type="PANTHER" id="PTHR24185:SF1">
    <property type="entry name" value="CALCIUM-INDEPENDENT PHOSPHOLIPASE A2-GAMMA"/>
    <property type="match status" value="1"/>
</dbReference>
<keyword evidence="1 4" id="KW-0378">Hydrolase</keyword>
<reference evidence="6" key="1">
    <citation type="submission" date="2023-06" db="EMBL/GenBank/DDBJ databases">
        <title>Multi-omics analyses reveal the molecular pathogenesis toolkit of Lasiodiplodia hormozganensis, a cross-kingdom pathogen.</title>
        <authorList>
            <person name="Felix C."/>
            <person name="Meneses R."/>
            <person name="Goncalves M.F.M."/>
            <person name="Tilleman L."/>
            <person name="Duarte A.S."/>
            <person name="Jorrin-Novo J.V."/>
            <person name="Van De Peer Y."/>
            <person name="Deforce D."/>
            <person name="Van Nieuwerburgh F."/>
            <person name="Esteves A.C."/>
            <person name="Alves A."/>
        </authorList>
    </citation>
    <scope>NUCLEOTIDE SEQUENCE</scope>
    <source>
        <strain evidence="6">CBS 339.90</strain>
    </source>
</reference>
<dbReference type="CDD" id="cd07216">
    <property type="entry name" value="Pat17_PNPLA8_PNPLA9_like3"/>
    <property type="match status" value="1"/>
</dbReference>
<evidence type="ECO:0000259" key="5">
    <source>
        <dbReference type="PROSITE" id="PS51635"/>
    </source>
</evidence>
<dbReference type="Gene3D" id="3.40.1090.10">
    <property type="entry name" value="Cytosolic phospholipase A2 catalytic domain"/>
    <property type="match status" value="1"/>
</dbReference>
<dbReference type="GO" id="GO:0047499">
    <property type="term" value="F:calcium-independent phospholipase A2 activity"/>
    <property type="evidence" value="ECO:0007669"/>
    <property type="project" value="TreeGrafter"/>
</dbReference>
<accession>A0AA39XTM0</accession>
<dbReference type="Proteomes" id="UP001175001">
    <property type="component" value="Unassembled WGS sequence"/>
</dbReference>
<feature type="active site" description="Nucleophile" evidence="4">
    <location>
        <position position="65"/>
    </location>
</feature>
<evidence type="ECO:0000256" key="3">
    <source>
        <dbReference type="ARBA" id="ARBA00023098"/>
    </source>
</evidence>
<name>A0AA39XTM0_9PEZI</name>
<evidence type="ECO:0000313" key="6">
    <source>
        <dbReference type="EMBL" id="KAK0640003.1"/>
    </source>
</evidence>
<proteinExistence type="predicted"/>
<dbReference type="InterPro" id="IPR002641">
    <property type="entry name" value="PNPLA_dom"/>
</dbReference>
<dbReference type="Pfam" id="PF01734">
    <property type="entry name" value="Patatin"/>
    <property type="match status" value="1"/>
</dbReference>
<evidence type="ECO:0000313" key="7">
    <source>
        <dbReference type="Proteomes" id="UP001175001"/>
    </source>
</evidence>
<keyword evidence="2 4" id="KW-0442">Lipid degradation</keyword>
<dbReference type="PROSITE" id="PS51635">
    <property type="entry name" value="PNPLA"/>
    <property type="match status" value="1"/>
</dbReference>